<dbReference type="NCBIfam" id="TIGR00229">
    <property type="entry name" value="sensory_box"/>
    <property type="match status" value="1"/>
</dbReference>
<evidence type="ECO:0000313" key="2">
    <source>
        <dbReference type="EMBL" id="RUO25709.1"/>
    </source>
</evidence>
<proteinExistence type="predicted"/>
<reference evidence="2 3" key="1">
    <citation type="journal article" date="2011" name="Front. Microbiol.">
        <title>Genomic signatures of strain selection and enhancement in Bacillus atrophaeus var. globigii, a historical biowarfare simulant.</title>
        <authorList>
            <person name="Gibbons H.S."/>
            <person name="Broomall S.M."/>
            <person name="McNew L.A."/>
            <person name="Daligault H."/>
            <person name="Chapman C."/>
            <person name="Bruce D."/>
            <person name="Karavis M."/>
            <person name="Krepps M."/>
            <person name="McGregor P.A."/>
            <person name="Hong C."/>
            <person name="Park K.H."/>
            <person name="Akmal A."/>
            <person name="Feldman A."/>
            <person name="Lin J.S."/>
            <person name="Chang W.E."/>
            <person name="Higgs B.W."/>
            <person name="Demirev P."/>
            <person name="Lindquist J."/>
            <person name="Liem A."/>
            <person name="Fochler E."/>
            <person name="Read T.D."/>
            <person name="Tapia R."/>
            <person name="Johnson S."/>
            <person name="Bishop-Lilly K.A."/>
            <person name="Detter C."/>
            <person name="Han C."/>
            <person name="Sozhamannan S."/>
            <person name="Rosenzweig C.N."/>
            <person name="Skowronski E.W."/>
        </authorList>
    </citation>
    <scope>NUCLEOTIDE SEQUENCE [LARGE SCALE GENOMIC DNA]</scope>
    <source>
        <strain evidence="2 3">MLST1</strain>
    </source>
</reference>
<dbReference type="PROSITE" id="PS50112">
    <property type="entry name" value="PAS"/>
    <property type="match status" value="1"/>
</dbReference>
<dbReference type="GO" id="GO:0006355">
    <property type="term" value="P:regulation of DNA-templated transcription"/>
    <property type="evidence" value="ECO:0007669"/>
    <property type="project" value="InterPro"/>
</dbReference>
<accession>A0A432W6U3</accession>
<organism evidence="2 3">
    <name type="scientific">Aliidiomarina minuta</name>
    <dbReference type="NCBI Taxonomy" id="880057"/>
    <lineage>
        <taxon>Bacteria</taxon>
        <taxon>Pseudomonadati</taxon>
        <taxon>Pseudomonadota</taxon>
        <taxon>Gammaproteobacteria</taxon>
        <taxon>Alteromonadales</taxon>
        <taxon>Idiomarinaceae</taxon>
        <taxon>Aliidiomarina</taxon>
    </lineage>
</organism>
<dbReference type="AlphaFoldDB" id="A0A432W6U3"/>
<dbReference type="Pfam" id="PF00989">
    <property type="entry name" value="PAS"/>
    <property type="match status" value="1"/>
</dbReference>
<gene>
    <name evidence="2" type="ORF">CWE09_02980</name>
</gene>
<dbReference type="Proteomes" id="UP000288293">
    <property type="component" value="Unassembled WGS sequence"/>
</dbReference>
<dbReference type="SUPFAM" id="SSF55785">
    <property type="entry name" value="PYP-like sensor domain (PAS domain)"/>
    <property type="match status" value="1"/>
</dbReference>
<dbReference type="EMBL" id="PIPL01000001">
    <property type="protein sequence ID" value="RUO25709.1"/>
    <property type="molecule type" value="Genomic_DNA"/>
</dbReference>
<feature type="domain" description="PAS" evidence="1">
    <location>
        <begin position="11"/>
        <end position="81"/>
    </location>
</feature>
<name>A0A432W6U3_9GAMM</name>
<keyword evidence="3" id="KW-1185">Reference proteome</keyword>
<evidence type="ECO:0000313" key="3">
    <source>
        <dbReference type="Proteomes" id="UP000288293"/>
    </source>
</evidence>
<evidence type="ECO:0000259" key="1">
    <source>
        <dbReference type="PROSITE" id="PS50112"/>
    </source>
</evidence>
<dbReference type="InterPro" id="IPR035965">
    <property type="entry name" value="PAS-like_dom_sf"/>
</dbReference>
<protein>
    <recommendedName>
        <fullName evidence="1">PAS domain-containing protein</fullName>
    </recommendedName>
</protein>
<comment type="caution">
    <text evidence="2">The sequence shown here is derived from an EMBL/GenBank/DDBJ whole genome shotgun (WGS) entry which is preliminary data.</text>
</comment>
<dbReference type="CDD" id="cd00130">
    <property type="entry name" value="PAS"/>
    <property type="match status" value="1"/>
</dbReference>
<dbReference type="Gene3D" id="3.30.450.20">
    <property type="entry name" value="PAS domain"/>
    <property type="match status" value="1"/>
</dbReference>
<dbReference type="InterPro" id="IPR000014">
    <property type="entry name" value="PAS"/>
</dbReference>
<dbReference type="OrthoDB" id="9812260at2"/>
<dbReference type="InterPro" id="IPR013767">
    <property type="entry name" value="PAS_fold"/>
</dbReference>
<sequence length="148" mass="17062">MSQQHTEDAMHIHRLSQLVQALDLGIIILDQNLHIQLWNSFMETHSGLRASQVKGQLLTEICPEVPREWLQRKVDSAIQLKARAYSNWQQRPYVFHFTSSRPITGQAPAMLQNITFIPLSELDKQVRQVCILVQDVTELANQLHQANE</sequence>
<dbReference type="SMART" id="SM00091">
    <property type="entry name" value="PAS"/>
    <property type="match status" value="1"/>
</dbReference>
<dbReference type="RefSeq" id="WP_126802519.1">
    <property type="nucleotide sequence ID" value="NZ_PIPL01000001.1"/>
</dbReference>